<dbReference type="Proteomes" id="UP000018861">
    <property type="component" value="Unassembled WGS sequence"/>
</dbReference>
<accession>W4P3T9</accession>
<name>W4P3T9_9BACE</name>
<protein>
    <submittedName>
        <fullName evidence="1">Uncharacterized protein</fullName>
    </submittedName>
</protein>
<proteinExistence type="predicted"/>
<evidence type="ECO:0000313" key="1">
    <source>
        <dbReference type="EMBL" id="GAE14392.1"/>
    </source>
</evidence>
<gene>
    <name evidence="1" type="ORF">JCM6292_519</name>
</gene>
<organism evidence="1 2">
    <name type="scientific">Bacteroides pyogenes JCM 6292</name>
    <dbReference type="NCBI Taxonomy" id="1235809"/>
    <lineage>
        <taxon>Bacteria</taxon>
        <taxon>Pseudomonadati</taxon>
        <taxon>Bacteroidota</taxon>
        <taxon>Bacteroidia</taxon>
        <taxon>Bacteroidales</taxon>
        <taxon>Bacteroidaceae</taxon>
        <taxon>Bacteroides</taxon>
    </lineage>
</organism>
<sequence>MPMKYRTIPHCFHYQRCLCNPSASGLKSEMKESKASERKKTHKSLIFHLLFLCTLFISSSCSTGTQYDFESSEDALRKYNSFFHSIQEQQVVNSEQMAAYINQWQELSDTVLHYIEKDPAFTAHAGLSMVFAENTDSIRTALLRLADKCTLSDVAYVKLHTSKYAEESGLDSLKQAAGNFYSSLDKNPIYNKDVHEILADYSKYLSEVNRMGIHSKKEFLNYIANEDRHFRSFLAHLDKCSSMNMTGITNLTTDICTNVYSNASKKIISAEEALVYMSMRTNRRLILNAKICHEVLKRGKIKDAPQANAYLWMMLQPYLSMDSFGVAMLTPEQSQAMTDIAKDFQAIVSRLDSKHLLDKELSDKLPTQLMRLYISTL</sequence>
<reference evidence="1 2" key="1">
    <citation type="journal article" date="2014" name="Genome Announc.">
        <title>Draft Genome Sequences of Three Strains of Bacteroides pyogenes Isolated from a Cat and Swine.</title>
        <authorList>
            <person name="Sakamoto M."/>
            <person name="Oshima K."/>
            <person name="Suda W."/>
            <person name="Kitamura K."/>
            <person name="Iida T."/>
            <person name="Hattori M."/>
            <person name="Ohkuma M."/>
        </authorList>
    </citation>
    <scope>NUCLEOTIDE SEQUENCE [LARGE SCALE GENOMIC DNA]</scope>
    <source>
        <strain evidence="1 2">JCM 6292</strain>
    </source>
</reference>
<dbReference type="AlphaFoldDB" id="W4P3T9"/>
<comment type="caution">
    <text evidence="1">The sequence shown here is derived from an EMBL/GenBank/DDBJ whole genome shotgun (WGS) entry which is preliminary data.</text>
</comment>
<dbReference type="EMBL" id="BAIQ01000003">
    <property type="protein sequence ID" value="GAE14392.1"/>
    <property type="molecule type" value="Genomic_DNA"/>
</dbReference>
<evidence type="ECO:0000313" key="2">
    <source>
        <dbReference type="Proteomes" id="UP000018861"/>
    </source>
</evidence>